<dbReference type="InterPro" id="IPR012337">
    <property type="entry name" value="RNaseH-like_sf"/>
</dbReference>
<dbReference type="Pfam" id="PF04857">
    <property type="entry name" value="CAF1"/>
    <property type="match status" value="2"/>
</dbReference>
<feature type="zinc finger region" description="C3H1-type" evidence="5">
    <location>
        <begin position="278"/>
        <end position="306"/>
    </location>
</feature>
<reference evidence="8" key="1">
    <citation type="journal article" date="2013" name="Proc. Natl. Acad. Sci. U.S.A.">
        <title>Genome structure and metabolic features in the red seaweed Chondrus crispus shed light on evolution of the Archaeplastida.</title>
        <authorList>
            <person name="Collen J."/>
            <person name="Porcel B."/>
            <person name="Carre W."/>
            <person name="Ball S.G."/>
            <person name="Chaparro C."/>
            <person name="Tonon T."/>
            <person name="Barbeyron T."/>
            <person name="Michel G."/>
            <person name="Noel B."/>
            <person name="Valentin K."/>
            <person name="Elias M."/>
            <person name="Artiguenave F."/>
            <person name="Arun A."/>
            <person name="Aury J.M."/>
            <person name="Barbosa-Neto J.F."/>
            <person name="Bothwell J.H."/>
            <person name="Bouget F.Y."/>
            <person name="Brillet L."/>
            <person name="Cabello-Hurtado F."/>
            <person name="Capella-Gutierrez S."/>
            <person name="Charrier B."/>
            <person name="Cladiere L."/>
            <person name="Cock J.M."/>
            <person name="Coelho S.M."/>
            <person name="Colleoni C."/>
            <person name="Czjzek M."/>
            <person name="Da Silva C."/>
            <person name="Delage L."/>
            <person name="Denoeud F."/>
            <person name="Deschamps P."/>
            <person name="Dittami S.M."/>
            <person name="Gabaldon T."/>
            <person name="Gachon C.M."/>
            <person name="Groisillier A."/>
            <person name="Herve C."/>
            <person name="Jabbari K."/>
            <person name="Katinka M."/>
            <person name="Kloareg B."/>
            <person name="Kowalczyk N."/>
            <person name="Labadie K."/>
            <person name="Leblanc C."/>
            <person name="Lopez P.J."/>
            <person name="McLachlan D.H."/>
            <person name="Meslet-Cladiere L."/>
            <person name="Moustafa A."/>
            <person name="Nehr Z."/>
            <person name="Nyvall Collen P."/>
            <person name="Panaud O."/>
            <person name="Partensky F."/>
            <person name="Poulain J."/>
            <person name="Rensing S.A."/>
            <person name="Rousvoal S."/>
            <person name="Samson G."/>
            <person name="Symeonidi A."/>
            <person name="Weissenbach J."/>
            <person name="Zambounis A."/>
            <person name="Wincker P."/>
            <person name="Boyen C."/>
        </authorList>
    </citation>
    <scope>NUCLEOTIDE SEQUENCE [LARGE SCALE GENOMIC DNA]</scope>
    <source>
        <strain evidence="8">cv. Stackhouse</strain>
    </source>
</reference>
<feature type="domain" description="C3H1-type" evidence="6">
    <location>
        <begin position="278"/>
        <end position="306"/>
    </location>
</feature>
<evidence type="ECO:0000256" key="3">
    <source>
        <dbReference type="ARBA" id="ARBA00022771"/>
    </source>
</evidence>
<dbReference type="EMBL" id="HG001713">
    <property type="protein sequence ID" value="CDF35002.1"/>
    <property type="molecule type" value="Genomic_DNA"/>
</dbReference>
<dbReference type="InterPro" id="IPR000571">
    <property type="entry name" value="Znf_CCCH"/>
</dbReference>
<dbReference type="Proteomes" id="UP000012073">
    <property type="component" value="Unassembled WGS sequence"/>
</dbReference>
<dbReference type="OrthoDB" id="3940at2759"/>
<dbReference type="GeneID" id="17322534"/>
<name>R7Q924_CHOCR</name>
<evidence type="ECO:0000256" key="5">
    <source>
        <dbReference type="PROSITE-ProRule" id="PRU00723"/>
    </source>
</evidence>
<dbReference type="RefSeq" id="XP_005714821.1">
    <property type="nucleotide sequence ID" value="XM_005714764.1"/>
</dbReference>
<proteinExistence type="inferred from homology"/>
<evidence type="ECO:0000313" key="8">
    <source>
        <dbReference type="Proteomes" id="UP000012073"/>
    </source>
</evidence>
<dbReference type="InterPro" id="IPR006941">
    <property type="entry name" value="RNase_CAF1"/>
</dbReference>
<accession>R7Q924</accession>
<gene>
    <name evidence="7" type="ORF">CHC_T00003330001</name>
</gene>
<dbReference type="InterPro" id="IPR036397">
    <property type="entry name" value="RNaseH_sf"/>
</dbReference>
<evidence type="ECO:0000256" key="1">
    <source>
        <dbReference type="ARBA" id="ARBA00008372"/>
    </source>
</evidence>
<dbReference type="GO" id="GO:0017069">
    <property type="term" value="F:snRNA binding"/>
    <property type="evidence" value="ECO:0007669"/>
    <property type="project" value="TreeGrafter"/>
</dbReference>
<dbReference type="Gene3D" id="3.30.420.10">
    <property type="entry name" value="Ribonuclease H-like superfamily/Ribonuclease H"/>
    <property type="match status" value="2"/>
</dbReference>
<keyword evidence="2 5" id="KW-0479">Metal-binding</keyword>
<dbReference type="GO" id="GO:0000175">
    <property type="term" value="F:3'-5'-RNA exonuclease activity"/>
    <property type="evidence" value="ECO:0007669"/>
    <property type="project" value="TreeGrafter"/>
</dbReference>
<evidence type="ECO:0000256" key="2">
    <source>
        <dbReference type="ARBA" id="ARBA00022723"/>
    </source>
</evidence>
<dbReference type="InterPro" id="IPR036855">
    <property type="entry name" value="Znf_CCCH_sf"/>
</dbReference>
<dbReference type="PANTHER" id="PTHR15092:SF37">
    <property type="entry name" value="TARGET OF EGR1 PROTEIN 1"/>
    <property type="match status" value="1"/>
</dbReference>
<dbReference type="STRING" id="2769.R7Q924"/>
<evidence type="ECO:0000256" key="4">
    <source>
        <dbReference type="ARBA" id="ARBA00022833"/>
    </source>
</evidence>
<keyword evidence="8" id="KW-1185">Reference proteome</keyword>
<dbReference type="KEGG" id="ccp:CHC_T00003330001"/>
<dbReference type="GO" id="GO:0008270">
    <property type="term" value="F:zinc ion binding"/>
    <property type="evidence" value="ECO:0007669"/>
    <property type="project" value="UniProtKB-KW"/>
</dbReference>
<keyword evidence="4 5" id="KW-0862">Zinc</keyword>
<dbReference type="Gramene" id="CDF35002">
    <property type="protein sequence ID" value="CDF35002"/>
    <property type="gene ID" value="CHC_T00003330001"/>
</dbReference>
<dbReference type="OMA" id="RCCMPPT"/>
<dbReference type="GO" id="GO:0015030">
    <property type="term" value="C:Cajal body"/>
    <property type="evidence" value="ECO:0007669"/>
    <property type="project" value="TreeGrafter"/>
</dbReference>
<dbReference type="InterPro" id="IPR051181">
    <property type="entry name" value="CAF1_poly(A)_ribonucleases"/>
</dbReference>
<dbReference type="SUPFAM" id="SSF53098">
    <property type="entry name" value="Ribonuclease H-like"/>
    <property type="match status" value="1"/>
</dbReference>
<keyword evidence="3 5" id="KW-0863">Zinc-finger</keyword>
<dbReference type="PANTHER" id="PTHR15092">
    <property type="entry name" value="POLY A -SPECIFIC RIBONUCLEASE/TARGET OF EGR1, MEMBER 1"/>
    <property type="match status" value="1"/>
</dbReference>
<dbReference type="AlphaFoldDB" id="R7Q924"/>
<dbReference type="PhylomeDB" id="R7Q924"/>
<organism evidence="7 8">
    <name type="scientific">Chondrus crispus</name>
    <name type="common">Carrageen Irish moss</name>
    <name type="synonym">Polymorpha crispa</name>
    <dbReference type="NCBI Taxonomy" id="2769"/>
    <lineage>
        <taxon>Eukaryota</taxon>
        <taxon>Rhodophyta</taxon>
        <taxon>Florideophyceae</taxon>
        <taxon>Rhodymeniophycidae</taxon>
        <taxon>Gigartinales</taxon>
        <taxon>Gigartinaceae</taxon>
        <taxon>Chondrus</taxon>
    </lineage>
</organism>
<dbReference type="GO" id="GO:0034472">
    <property type="term" value="P:snRNA 3'-end processing"/>
    <property type="evidence" value="ECO:0007669"/>
    <property type="project" value="TreeGrafter"/>
</dbReference>
<dbReference type="PROSITE" id="PS50103">
    <property type="entry name" value="ZF_C3H1"/>
    <property type="match status" value="1"/>
</dbReference>
<comment type="similarity">
    <text evidence="1">Belongs to the CAF1 family.</text>
</comment>
<dbReference type="SUPFAM" id="SSF90229">
    <property type="entry name" value="CCCH zinc finger"/>
    <property type="match status" value="1"/>
</dbReference>
<sequence>MSSRAEVAAIRIVNTTKAGKDSGFGSFGDKLSKLPPTGFVAVDAEFSGLGRDANLLSEDLGARYAAIRRLADTRAIFSVGLSLFSPVSPDEDAEESKRWYEVATYDWLMSCQDDFTVNANAGEFLVSHNFDFNRMFKKGIPYTRASTEKPPDLKGADVEKASSPWRWDKLPRGLLWRIGRQGVPLILHNGLFDLAFMYAAFQGPLPPTLHGFIGALLDCVPAGYWDNKMLASVAAEPRSYLSYLFASAVLKDKIGVTNAHGLPSDDLADPSDEIPPDFAKDTLCELYAFRGFCARGVSCPFKHDAFAAVEREKKHELPKDSKEAFKRYKVQSKKLKSYRKTAQSELSGLSKKRKLALLAKEAGQGRKSAEGHREENSFAELGVFGESDTERGGIEVKPHLISNEKKMHTAGWDAFCTGYLFAVYRERLPSATMRETRNRIAVARKTKGLYLCKSSFGNLDILEDGKAEETSTDSDGKESE</sequence>
<evidence type="ECO:0000313" key="7">
    <source>
        <dbReference type="EMBL" id="CDF35002.1"/>
    </source>
</evidence>
<protein>
    <recommendedName>
        <fullName evidence="6">C3H1-type domain-containing protein</fullName>
    </recommendedName>
</protein>
<evidence type="ECO:0000259" key="6">
    <source>
        <dbReference type="PROSITE" id="PS50103"/>
    </source>
</evidence>